<protein>
    <submittedName>
        <fullName evidence="1">Uncharacterized protein</fullName>
    </submittedName>
</protein>
<organism evidence="1 2">
    <name type="scientific">Niastella koreensis</name>
    <dbReference type="NCBI Taxonomy" id="354356"/>
    <lineage>
        <taxon>Bacteria</taxon>
        <taxon>Pseudomonadati</taxon>
        <taxon>Bacteroidota</taxon>
        <taxon>Chitinophagia</taxon>
        <taxon>Chitinophagales</taxon>
        <taxon>Chitinophagaceae</taxon>
        <taxon>Niastella</taxon>
    </lineage>
</organism>
<reference evidence="1 2" key="1">
    <citation type="submission" date="2016-04" db="EMBL/GenBank/DDBJ databases">
        <authorList>
            <person name="Chen L."/>
            <person name="Zhuang W."/>
            <person name="Wang G."/>
        </authorList>
    </citation>
    <scope>NUCLEOTIDE SEQUENCE [LARGE SCALE GENOMIC DNA]</scope>
    <source>
        <strain evidence="2">GR20</strain>
    </source>
</reference>
<evidence type="ECO:0000313" key="2">
    <source>
        <dbReference type="Proteomes" id="UP000192277"/>
    </source>
</evidence>
<evidence type="ECO:0000313" key="1">
    <source>
        <dbReference type="EMBL" id="OQP50212.1"/>
    </source>
</evidence>
<gene>
    <name evidence="1" type="ORF">A4D02_27680</name>
</gene>
<dbReference type="Proteomes" id="UP000192277">
    <property type="component" value="Unassembled WGS sequence"/>
</dbReference>
<dbReference type="RefSeq" id="WP_014219536.1">
    <property type="nucleotide sequence ID" value="NZ_LWBO01000007.1"/>
</dbReference>
<proteinExistence type="predicted"/>
<sequence length="139" mass="16077">MLHKYSVLKSSWGIVVFMDMEEVLNPVVSSSDIQIAAGIYLRITDTKKIVREKIIKWVGGAFSTLINEIYKNVGGVIVCYDLKHLDFNYADFQEEGLFCATREWLAKYYNFEIDPIQVEYDKEKNKYVFNLPPFISNGS</sequence>
<comment type="caution">
    <text evidence="1">The sequence shown here is derived from an EMBL/GenBank/DDBJ whole genome shotgun (WGS) entry which is preliminary data.</text>
</comment>
<accession>A0ABX3P004</accession>
<dbReference type="EMBL" id="LWBO01000007">
    <property type="protein sequence ID" value="OQP50212.1"/>
    <property type="molecule type" value="Genomic_DNA"/>
</dbReference>
<name>A0ABX3P004_9BACT</name>
<keyword evidence="2" id="KW-1185">Reference proteome</keyword>